<feature type="transmembrane region" description="Helical" evidence="10">
    <location>
        <begin position="575"/>
        <end position="592"/>
    </location>
</feature>
<evidence type="ECO:0000256" key="2">
    <source>
        <dbReference type="ARBA" id="ARBA00022448"/>
    </source>
</evidence>
<gene>
    <name evidence="16" type="primary">mrpAB</name>
    <name evidence="16" type="ORF">CSEC_1184</name>
</gene>
<keyword evidence="6 10" id="KW-1133">Transmembrane helix</keyword>
<feature type="transmembrane region" description="Helical" evidence="10">
    <location>
        <begin position="166"/>
        <end position="190"/>
    </location>
</feature>
<dbReference type="PRINTS" id="PR01434">
    <property type="entry name" value="NADHDHGNASE5"/>
</dbReference>
<evidence type="ECO:0000256" key="9">
    <source>
        <dbReference type="RuleBase" id="RU000320"/>
    </source>
</evidence>
<feature type="transmembrane region" description="Helical" evidence="10">
    <location>
        <begin position="893"/>
        <end position="914"/>
    </location>
</feature>
<dbReference type="InterPro" id="IPR050616">
    <property type="entry name" value="CPA3_Na-H_Antiporter_A"/>
</dbReference>
<feature type="transmembrane region" description="Helical" evidence="10">
    <location>
        <begin position="111"/>
        <end position="129"/>
    </location>
</feature>
<feature type="transmembrane region" description="Helical" evidence="10">
    <location>
        <begin position="275"/>
        <end position="296"/>
    </location>
</feature>
<keyword evidence="5 9" id="KW-0812">Transmembrane</keyword>
<evidence type="ECO:0000256" key="4">
    <source>
        <dbReference type="ARBA" id="ARBA00022475"/>
    </source>
</evidence>
<dbReference type="InterPro" id="IPR046806">
    <property type="entry name" value="MrpA_C/MbhE"/>
</dbReference>
<evidence type="ECO:0000259" key="15">
    <source>
        <dbReference type="Pfam" id="PF20501"/>
    </source>
</evidence>
<feature type="transmembrane region" description="Helical" evidence="10">
    <location>
        <begin position="604"/>
        <end position="626"/>
    </location>
</feature>
<feature type="transmembrane region" description="Helical" evidence="10">
    <location>
        <begin position="503"/>
        <end position="527"/>
    </location>
</feature>
<evidence type="ECO:0000259" key="12">
    <source>
        <dbReference type="Pfam" id="PF00662"/>
    </source>
</evidence>
<feature type="transmembrane region" description="Helical" evidence="10">
    <location>
        <begin position="414"/>
        <end position="440"/>
    </location>
</feature>
<feature type="transmembrane region" description="Helical" evidence="10">
    <location>
        <begin position="751"/>
        <end position="769"/>
    </location>
</feature>
<accession>A0A090CYY0</accession>
<feature type="transmembrane region" description="Helical" evidence="10">
    <location>
        <begin position="849"/>
        <end position="873"/>
    </location>
</feature>
<dbReference type="Pfam" id="PF00361">
    <property type="entry name" value="Proton_antipo_M"/>
    <property type="match status" value="1"/>
</dbReference>
<protein>
    <submittedName>
        <fullName evidence="16">Na(+)/H(+) antiporter subunit A and B</fullName>
    </submittedName>
</protein>
<evidence type="ECO:0000259" key="13">
    <source>
        <dbReference type="Pfam" id="PF04039"/>
    </source>
</evidence>
<feature type="transmembrane region" description="Helical" evidence="10">
    <location>
        <begin position="6"/>
        <end position="23"/>
    </location>
</feature>
<feature type="transmembrane region" description="Helical" evidence="10">
    <location>
        <begin position="372"/>
        <end position="394"/>
    </location>
</feature>
<feature type="domain" description="MrpA C-terminal/MbhE" evidence="15">
    <location>
        <begin position="696"/>
        <end position="768"/>
    </location>
</feature>
<feature type="domain" description="NADH-Ubiquinone oxidoreductase (complex I) chain 5 N-terminal" evidence="12">
    <location>
        <begin position="67"/>
        <end position="114"/>
    </location>
</feature>
<keyword evidence="2" id="KW-0813">Transport</keyword>
<organism evidence="16 17">
    <name type="scientific">Candidatus Criblamydia sequanensis CRIB-18</name>
    <dbReference type="NCBI Taxonomy" id="1437425"/>
    <lineage>
        <taxon>Bacteria</taxon>
        <taxon>Pseudomonadati</taxon>
        <taxon>Chlamydiota</taxon>
        <taxon>Chlamydiia</taxon>
        <taxon>Parachlamydiales</taxon>
        <taxon>Candidatus Criblamydiaceae</taxon>
        <taxon>Candidatus Criblamydia</taxon>
    </lineage>
</organism>
<evidence type="ECO:0000256" key="5">
    <source>
        <dbReference type="ARBA" id="ARBA00022692"/>
    </source>
</evidence>
<evidence type="ECO:0000256" key="3">
    <source>
        <dbReference type="ARBA" id="ARBA00022449"/>
    </source>
</evidence>
<comment type="caution">
    <text evidence="16">The sequence shown here is derived from an EMBL/GenBank/DDBJ whole genome shotgun (WGS) entry which is preliminary data.</text>
</comment>
<dbReference type="OrthoDB" id="9807568at2"/>
<dbReference type="Pfam" id="PF20501">
    <property type="entry name" value="MbhE"/>
    <property type="match status" value="1"/>
</dbReference>
<reference evidence="16" key="1">
    <citation type="submission" date="2013-12" db="EMBL/GenBank/DDBJ databases">
        <authorList>
            <person name="Linke B."/>
        </authorList>
    </citation>
    <scope>NUCLEOTIDE SEQUENCE [LARGE SCALE GENOMIC DNA]</scope>
    <source>
        <strain evidence="16">CRIB-18</strain>
    </source>
</reference>
<evidence type="ECO:0000259" key="14">
    <source>
        <dbReference type="Pfam" id="PF13244"/>
    </source>
</evidence>
<evidence type="ECO:0000256" key="1">
    <source>
        <dbReference type="ARBA" id="ARBA00004651"/>
    </source>
</evidence>
<dbReference type="PANTHER" id="PTHR43373:SF1">
    <property type="entry name" value="NA(+)_H(+) ANTIPORTER SUBUNIT A"/>
    <property type="match status" value="1"/>
</dbReference>
<feature type="transmembrane region" description="Helical" evidence="10">
    <location>
        <begin position="210"/>
        <end position="235"/>
    </location>
</feature>
<feature type="transmembrane region" description="Helical" evidence="10">
    <location>
        <begin position="69"/>
        <end position="99"/>
    </location>
</feature>
<dbReference type="Pfam" id="PF00662">
    <property type="entry name" value="Proton_antipo_N"/>
    <property type="match status" value="1"/>
</dbReference>
<feature type="transmembrane region" description="Helical" evidence="10">
    <location>
        <begin position="816"/>
        <end position="837"/>
    </location>
</feature>
<dbReference type="InterPro" id="IPR001516">
    <property type="entry name" value="Proton_antipo_N"/>
</dbReference>
<feature type="transmembrane region" description="Helical" evidence="10">
    <location>
        <begin position="694"/>
        <end position="714"/>
    </location>
</feature>
<feature type="transmembrane region" description="Helical" evidence="10">
    <location>
        <begin position="247"/>
        <end position="269"/>
    </location>
</feature>
<feature type="transmembrane region" description="Helical" evidence="10">
    <location>
        <begin position="30"/>
        <end position="49"/>
    </location>
</feature>
<feature type="domain" description="Na+/H+ antiporter MnhB subunit-related protein" evidence="13">
    <location>
        <begin position="789"/>
        <end position="907"/>
    </location>
</feature>
<dbReference type="GO" id="GO:0005886">
    <property type="term" value="C:plasma membrane"/>
    <property type="evidence" value="ECO:0007669"/>
    <property type="project" value="UniProtKB-SubCell"/>
</dbReference>
<proteinExistence type="predicted"/>
<evidence type="ECO:0000256" key="8">
    <source>
        <dbReference type="ARBA" id="ARBA00023136"/>
    </source>
</evidence>
<dbReference type="EMBL" id="CCEJ010000004">
    <property type="protein sequence ID" value="CDR34007.1"/>
    <property type="molecule type" value="Genomic_DNA"/>
</dbReference>
<feature type="transmembrane region" description="Helical" evidence="10">
    <location>
        <begin position="789"/>
        <end position="810"/>
    </location>
</feature>
<dbReference type="eggNOG" id="COG1009">
    <property type="taxonomic scope" value="Bacteria"/>
</dbReference>
<sequence>MMKPYLLFAIFFPVLFSPLFFYLKSKFPRYLGFIALFVCLASLISIILGGKVSGWNEPQMITIPWVPSLGINLTFITDGLSLFFGILVTGMGVLVTWYAQYYMDPKDPHLGRFYACLMFFMGAMLGTVFSSNLMVLFFFWELTGVASFLLIGYWHPEPGAWKGARMALLVTGLSGLALLAGIIMLDILTGTFEWHLMATKGITFQAHAEWTYPIIICFLIGIFGKSAQFPFYFWLPNAMVAPTPVSAYLHAATMVNLGVFLTARMYPLFASHELWFYMLTTFSFITLLIGAILSLLSNDLKAILAYATVSQLGFFLGFYGIGGEEGIEYDYVHILNHALYKGSLFMLVGIVDHATGIRDVRKLGGLWKKLPLTSFIFLIAAAAMAGIPGTTGFLSKELILMDIIALGRSNHSGWLILGVLIVASLFKVSIAIRIFFHLFVRDVQRGGKIDLIHPPSLAIQFPPLILSSMAFILGILPTQFGHLTSYFYVSGLHKLDPRIMQLWHGWTIELLVSLSIILGGALFFYAAERTEWRFTSIIGQLNFGDLFDKFINKFPKMCKILVKPFEPMTYQQQSATLFSLFSIFLGGFLIYYSPPDSISSNFALISPVRILTIFLIGLFTLLIPFFNNLISRLLALSGCGFFIAIYFALYSAPDLALTQILVEVATSLIILLLFRHLGNSVSYVEPSISKFRRFTIPLAVACGLTAALIVALYHSSHKPMIDFFVANSIPYAHGSNIVNTILIDFRSLDTLGETTVILTAMLGVIGLLANKKEIFFKKINPCVPTNSPILRSIMPLIFILLNLFSIYLLLRGHNYPGGGFVAGLTNGISIIILGFSIQVFNRPLLFMRLGFFGIGIILLAGCLPLFLGAPFLTHYVDFSTLPKVAYISSLTPLIFDTGVYLVVLAMTAKVYFLFREAHFIGIRWS</sequence>
<feature type="transmembrane region" description="Helical" evidence="10">
    <location>
        <begin position="656"/>
        <end position="674"/>
    </location>
</feature>
<dbReference type="AlphaFoldDB" id="A0A090CYY0"/>
<dbReference type="GO" id="GO:0006811">
    <property type="term" value="P:monoatomic ion transport"/>
    <property type="evidence" value="ECO:0007669"/>
    <property type="project" value="UniProtKB-KW"/>
</dbReference>
<dbReference type="Pfam" id="PF13244">
    <property type="entry name" value="MbhD"/>
    <property type="match status" value="1"/>
</dbReference>
<evidence type="ECO:0000256" key="10">
    <source>
        <dbReference type="SAM" id="Phobius"/>
    </source>
</evidence>
<dbReference type="STRING" id="1437425.CSEC_1184"/>
<feature type="transmembrane region" description="Helical" evidence="10">
    <location>
        <begin position="334"/>
        <end position="351"/>
    </location>
</feature>
<dbReference type="InterPro" id="IPR001750">
    <property type="entry name" value="ND/Mrp_TM"/>
</dbReference>
<feature type="transmembrane region" description="Helical" evidence="10">
    <location>
        <begin position="461"/>
        <end position="483"/>
    </location>
</feature>
<evidence type="ECO:0000313" key="16">
    <source>
        <dbReference type="EMBL" id="CDR34007.1"/>
    </source>
</evidence>
<dbReference type="Proteomes" id="UP000031552">
    <property type="component" value="Unassembled WGS sequence"/>
</dbReference>
<comment type="subcellular location">
    <subcellularLocation>
        <location evidence="1">Cell membrane</location>
        <topology evidence="1">Multi-pass membrane protein</topology>
    </subcellularLocation>
    <subcellularLocation>
        <location evidence="9">Membrane</location>
        <topology evidence="9">Multi-pass membrane protein</topology>
    </subcellularLocation>
</comment>
<keyword evidence="7" id="KW-0406">Ion transport</keyword>
<keyword evidence="8 10" id="KW-0472">Membrane</keyword>
<keyword evidence="17" id="KW-1185">Reference proteome</keyword>
<feature type="transmembrane region" description="Helical" evidence="10">
    <location>
        <begin position="135"/>
        <end position="154"/>
    </location>
</feature>
<feature type="domain" description="MrpA C-terminal/MbhD" evidence="14">
    <location>
        <begin position="615"/>
        <end position="678"/>
    </location>
</feature>
<evidence type="ECO:0000256" key="7">
    <source>
        <dbReference type="ARBA" id="ARBA00023065"/>
    </source>
</evidence>
<feature type="domain" description="NADH:quinone oxidoreductase/Mrp antiporter transmembrane" evidence="11">
    <location>
        <begin position="130"/>
        <end position="407"/>
    </location>
</feature>
<dbReference type="Pfam" id="PF04039">
    <property type="entry name" value="MnhB"/>
    <property type="match status" value="1"/>
</dbReference>
<dbReference type="InterPro" id="IPR007182">
    <property type="entry name" value="MnhB"/>
</dbReference>
<dbReference type="InterPro" id="IPR025383">
    <property type="entry name" value="MrpA_C/MbhD"/>
</dbReference>
<name>A0A090CYY0_9BACT</name>
<feature type="transmembrane region" description="Helical" evidence="10">
    <location>
        <begin position="633"/>
        <end position="650"/>
    </location>
</feature>
<evidence type="ECO:0000259" key="11">
    <source>
        <dbReference type="Pfam" id="PF00361"/>
    </source>
</evidence>
<evidence type="ECO:0000313" key="17">
    <source>
        <dbReference type="Proteomes" id="UP000031552"/>
    </source>
</evidence>
<reference evidence="16" key="2">
    <citation type="submission" date="2014-09" db="EMBL/GenBank/DDBJ databases">
        <title>Criblamydia sequanensis harbors a mega-plasmid encoding arsenite resistance.</title>
        <authorList>
            <person name="Bertelli C."/>
            <person name="Goesmann A."/>
            <person name="Greub G."/>
        </authorList>
    </citation>
    <scope>NUCLEOTIDE SEQUENCE [LARGE SCALE GENOMIC DNA]</scope>
    <source>
        <strain evidence="16">CRIB-18</strain>
    </source>
</reference>
<dbReference type="PANTHER" id="PTHR43373">
    <property type="entry name" value="NA(+)/H(+) ANTIPORTER SUBUNIT"/>
    <property type="match status" value="1"/>
</dbReference>
<dbReference type="GO" id="GO:0015297">
    <property type="term" value="F:antiporter activity"/>
    <property type="evidence" value="ECO:0007669"/>
    <property type="project" value="UniProtKB-KW"/>
</dbReference>
<keyword evidence="3" id="KW-0050">Antiport</keyword>
<feature type="transmembrane region" description="Helical" evidence="10">
    <location>
        <begin position="303"/>
        <end position="322"/>
    </location>
</feature>
<evidence type="ECO:0000256" key="6">
    <source>
        <dbReference type="ARBA" id="ARBA00022989"/>
    </source>
</evidence>
<keyword evidence="4" id="KW-1003">Cell membrane</keyword>